<protein>
    <submittedName>
        <fullName evidence="2">Uncharacterized protein</fullName>
    </submittedName>
</protein>
<gene>
    <name evidence="2" type="ORF">NYF23_07790</name>
</gene>
<dbReference type="EMBL" id="CP103416">
    <property type="protein sequence ID" value="UVW33942.1"/>
    <property type="molecule type" value="Genomic_DNA"/>
</dbReference>
<feature type="transmembrane region" description="Helical" evidence="1">
    <location>
        <begin position="28"/>
        <end position="47"/>
    </location>
</feature>
<accession>A0ABY5TJ80</accession>
<keyword evidence="1" id="KW-1133">Transmembrane helix</keyword>
<feature type="transmembrane region" description="Helical" evidence="1">
    <location>
        <begin position="85"/>
        <end position="104"/>
    </location>
</feature>
<dbReference type="Proteomes" id="UP001059934">
    <property type="component" value="Chromosome"/>
</dbReference>
<evidence type="ECO:0000313" key="3">
    <source>
        <dbReference type="Proteomes" id="UP001059934"/>
    </source>
</evidence>
<organism evidence="2 3">
    <name type="scientific">SAR92 clade bacterium H455</name>
    <dbReference type="NCBI Taxonomy" id="2974818"/>
    <lineage>
        <taxon>Bacteria</taxon>
        <taxon>Pseudomonadati</taxon>
        <taxon>Pseudomonadota</taxon>
        <taxon>Gammaproteobacteria</taxon>
        <taxon>Cellvibrionales</taxon>
        <taxon>Porticoccaceae</taxon>
        <taxon>SAR92 clade</taxon>
    </lineage>
</organism>
<feature type="transmembrane region" description="Helical" evidence="1">
    <location>
        <begin position="59"/>
        <end position="79"/>
    </location>
</feature>
<sequence length="111" mass="12310">MGYVYVLLAWLIVSLVWGGIGVAVGPGIMMLIIGWIVGVFGCLYSFGERLYCGQAQLRLAGLIVFVVSFVVTLLVFPSLSLTLSGYLFLTVFILIPSYLPLFLIRKYSFKF</sequence>
<keyword evidence="1" id="KW-0812">Transmembrane</keyword>
<evidence type="ECO:0000313" key="2">
    <source>
        <dbReference type="EMBL" id="UVW33942.1"/>
    </source>
</evidence>
<name>A0ABY5TJ80_9GAMM</name>
<keyword evidence="3" id="KW-1185">Reference proteome</keyword>
<reference evidence="2" key="1">
    <citation type="submission" date="2022-08" db="EMBL/GenBank/DDBJ databases">
        <title>Catabolic pathway analysis in culturable SAR92 clade bacteria reveals their overlooked roles in DMSP degradation in coastal seas.</title>
        <authorList>
            <person name="He X."/>
            <person name="Zhang X."/>
            <person name="Zhang Y."/>
        </authorList>
    </citation>
    <scope>NUCLEOTIDE SEQUENCE</scope>
    <source>
        <strain evidence="2">H455</strain>
    </source>
</reference>
<evidence type="ECO:0000256" key="1">
    <source>
        <dbReference type="SAM" id="Phobius"/>
    </source>
</evidence>
<keyword evidence="1" id="KW-0472">Membrane</keyword>
<proteinExistence type="predicted"/>